<comment type="caution">
    <text evidence="1">The sequence shown here is derived from an EMBL/GenBank/DDBJ whole genome shotgun (WGS) entry which is preliminary data.</text>
</comment>
<gene>
    <name evidence="1" type="ORF">H2198_002407</name>
</gene>
<keyword evidence="2" id="KW-1185">Reference proteome</keyword>
<sequence length="884" mass="101327">MTAKPIVPSKDALRALRNLIHPTAPGSVCALAVRNKQPQVSRFHRRSTHVSKSLCHTSNKDRMRQSSLGCCTLRTHSYATAAVAQVDQADTEELDHSRPLDPTLHASEEQSCKSKSIVQDESRVKPLPPAARRKTETQKRLGHGGFTNFLKQPPTDLHQVPSMCSNYGTLGQRSSPARHISAAPDAGHPQSEPHLPDGAGEEQYANELALQSPFFALGDPVPSVLRHRYYKPVRGELPDAEFDRYSYIYNHFLHVLSSVGMDSATRQLMKTMGMYAATGQPEDWCLVKLLHRTWSQHFQRDAEHRLWWPLIKDLLQQDPPNLPAVSLFYNAKHESTHTRHRLAQLYLVHFCRENLCLDAQIKETFKILDGTKLCRIDFSARLIGPVVASAVRGEGPDTALKVLEMMLRRCNMEPNRYLLAEIARGYALNRNWSKFESFVADKRLVEMDLARSKPLTFAALVKIGLREFAEHHSAEQTYDFLTHYMQNHALMPDYRLSSVALQVFVEARRFDLVQRWTRERRKRFPLLDVTTAKVSPAYDIATGWYLIRASCSDILNTCLALAHGEVHDPFSPELRFVAEEPIIFDLHKRYSRLWNAIGQTTDLDYTPPTDNWRDMCTYASDLAKCVQRLPESGQVKFLAQDLKKQVAAVRELESLFAGQYTAAVYEVTLTERSKSRAACSNSPQQWDALPSDLPVSLQYAYLPRRFQELVEDINEVFEGLKARGLKPNHGILMYVAGRLTDEDRPRDAYLLLRHFHDSIWMIEQPWDIELYTRWLEVASLWRHPPAVRNVLWAVVDAPDAVRLTGRFLLLVRIAQMRTHPGPETEENKCSMNEMEYLSTRLRKRRWQQSGCPSDRDYEQSRFPAWSLVPSFFPSSITEDVWKMT</sequence>
<dbReference type="EMBL" id="JAPDRQ010000029">
    <property type="protein sequence ID" value="KAJ9660664.1"/>
    <property type="molecule type" value="Genomic_DNA"/>
</dbReference>
<evidence type="ECO:0000313" key="2">
    <source>
        <dbReference type="Proteomes" id="UP001172386"/>
    </source>
</evidence>
<evidence type="ECO:0000313" key="1">
    <source>
        <dbReference type="EMBL" id="KAJ9660664.1"/>
    </source>
</evidence>
<proteinExistence type="predicted"/>
<accession>A0ACC3AEG4</accession>
<name>A0ACC3AEG4_9EURO</name>
<dbReference type="Proteomes" id="UP001172386">
    <property type="component" value="Unassembled WGS sequence"/>
</dbReference>
<organism evidence="1 2">
    <name type="scientific">Neophaeococcomyces mojaviensis</name>
    <dbReference type="NCBI Taxonomy" id="3383035"/>
    <lineage>
        <taxon>Eukaryota</taxon>
        <taxon>Fungi</taxon>
        <taxon>Dikarya</taxon>
        <taxon>Ascomycota</taxon>
        <taxon>Pezizomycotina</taxon>
        <taxon>Eurotiomycetes</taxon>
        <taxon>Chaetothyriomycetidae</taxon>
        <taxon>Chaetothyriales</taxon>
        <taxon>Chaetothyriales incertae sedis</taxon>
        <taxon>Neophaeococcomyces</taxon>
    </lineage>
</organism>
<reference evidence="1" key="1">
    <citation type="submission" date="2022-10" db="EMBL/GenBank/DDBJ databases">
        <title>Culturing micro-colonial fungi from biological soil crusts in the Mojave desert and describing Neophaeococcomyces mojavensis, and introducing the new genera and species Taxawa tesnikishii.</title>
        <authorList>
            <person name="Kurbessoian T."/>
            <person name="Stajich J.E."/>
        </authorList>
    </citation>
    <scope>NUCLEOTIDE SEQUENCE</scope>
    <source>
        <strain evidence="1">JES_112</strain>
    </source>
</reference>
<protein>
    <submittedName>
        <fullName evidence="1">Uncharacterized protein</fullName>
    </submittedName>
</protein>